<evidence type="ECO:0000313" key="3">
    <source>
        <dbReference type="Proteomes" id="UP000254621"/>
    </source>
</evidence>
<dbReference type="InterPro" id="IPR007696">
    <property type="entry name" value="DNA_mismatch_repair_MutS_core"/>
</dbReference>
<dbReference type="Pfam" id="PF05192">
    <property type="entry name" value="MutS_III"/>
    <property type="match status" value="1"/>
</dbReference>
<name>A0A380NYI6_WEIVI</name>
<dbReference type="EMBL" id="UHIV01000001">
    <property type="protein sequence ID" value="SUP53118.1"/>
    <property type="molecule type" value="Genomic_DNA"/>
</dbReference>
<feature type="domain" description="DNA mismatch repair protein MutS core" evidence="1">
    <location>
        <begin position="1"/>
        <end position="52"/>
    </location>
</feature>
<evidence type="ECO:0000313" key="2">
    <source>
        <dbReference type="EMBL" id="SUP53118.1"/>
    </source>
</evidence>
<sequence>MDNTKTAMGGRMLKQWLEQPLLDRSTLEQRYDKIAILIDEYFTRVALQESYNRYMTWNV</sequence>
<dbReference type="SUPFAM" id="SSF48334">
    <property type="entry name" value="DNA repair protein MutS, domain III"/>
    <property type="match status" value="1"/>
</dbReference>
<proteinExistence type="predicted"/>
<dbReference type="InterPro" id="IPR036187">
    <property type="entry name" value="DNA_mismatch_repair_MutS_sf"/>
</dbReference>
<gene>
    <name evidence="2" type="primary">mutS_2</name>
    <name evidence="2" type="ORF">NCTC13645_00957</name>
</gene>
<reference evidence="2 3" key="1">
    <citation type="submission" date="2018-06" db="EMBL/GenBank/DDBJ databases">
        <authorList>
            <consortium name="Pathogen Informatics"/>
            <person name="Doyle S."/>
        </authorList>
    </citation>
    <scope>NUCLEOTIDE SEQUENCE [LARGE SCALE GENOMIC DNA]</scope>
    <source>
        <strain evidence="2 3">NCTC13645</strain>
    </source>
</reference>
<dbReference type="GO" id="GO:0005524">
    <property type="term" value="F:ATP binding"/>
    <property type="evidence" value="ECO:0007669"/>
    <property type="project" value="InterPro"/>
</dbReference>
<dbReference type="Proteomes" id="UP000254621">
    <property type="component" value="Unassembled WGS sequence"/>
</dbReference>
<organism evidence="2 3">
    <name type="scientific">Weissella viridescens</name>
    <name type="common">Lactobacillus viridescens</name>
    <dbReference type="NCBI Taxonomy" id="1629"/>
    <lineage>
        <taxon>Bacteria</taxon>
        <taxon>Bacillati</taxon>
        <taxon>Bacillota</taxon>
        <taxon>Bacilli</taxon>
        <taxon>Lactobacillales</taxon>
        <taxon>Lactobacillaceae</taxon>
        <taxon>Weissella</taxon>
    </lineage>
</organism>
<evidence type="ECO:0000259" key="1">
    <source>
        <dbReference type="Pfam" id="PF05192"/>
    </source>
</evidence>
<protein>
    <submittedName>
        <fullName evidence="2">DNA mismatch repair protein mutS</fullName>
    </submittedName>
</protein>
<dbReference type="GO" id="GO:0006298">
    <property type="term" value="P:mismatch repair"/>
    <property type="evidence" value="ECO:0007669"/>
    <property type="project" value="InterPro"/>
</dbReference>
<dbReference type="Gene3D" id="1.10.1420.10">
    <property type="match status" value="1"/>
</dbReference>
<dbReference type="AlphaFoldDB" id="A0A380NYI6"/>
<accession>A0A380NYI6</accession>
<dbReference type="GO" id="GO:0030983">
    <property type="term" value="F:mismatched DNA binding"/>
    <property type="evidence" value="ECO:0007669"/>
    <property type="project" value="InterPro"/>
</dbReference>